<dbReference type="InterPro" id="IPR002579">
    <property type="entry name" value="Met_Sox_Rdtase_MsrB_dom"/>
</dbReference>
<dbReference type="EC" id="1.8.4.12" evidence="3"/>
<dbReference type="PANTHER" id="PTHR10173">
    <property type="entry name" value="METHIONINE SULFOXIDE REDUCTASE"/>
    <property type="match status" value="1"/>
</dbReference>
<evidence type="ECO:0000313" key="11">
    <source>
        <dbReference type="EMBL" id="TCV95916.1"/>
    </source>
</evidence>
<dbReference type="InterPro" id="IPR028427">
    <property type="entry name" value="Met_Sox_Rdtase_MsrB"/>
</dbReference>
<evidence type="ECO:0000313" key="12">
    <source>
        <dbReference type="Proteomes" id="UP000295645"/>
    </source>
</evidence>
<dbReference type="FunFam" id="2.170.150.20:FF:000001">
    <property type="entry name" value="Peptide methionine sulfoxide reductase MsrB"/>
    <property type="match status" value="1"/>
</dbReference>
<keyword evidence="12" id="KW-1185">Reference proteome</keyword>
<dbReference type="GO" id="GO:0046872">
    <property type="term" value="F:metal ion binding"/>
    <property type="evidence" value="ECO:0007669"/>
    <property type="project" value="UniProtKB-KW"/>
</dbReference>
<dbReference type="PANTHER" id="PTHR10173:SF52">
    <property type="entry name" value="METHIONINE-R-SULFOXIDE REDUCTASE B1"/>
    <property type="match status" value="1"/>
</dbReference>
<dbReference type="OrthoDB" id="9785497at2"/>
<name>A0A4R3YTY1_9GAMM</name>
<dbReference type="NCBIfam" id="TIGR00357">
    <property type="entry name" value="peptide-methionine (R)-S-oxide reductase MsrB"/>
    <property type="match status" value="1"/>
</dbReference>
<dbReference type="EMBL" id="SMCS01000002">
    <property type="protein sequence ID" value="TCV95916.1"/>
    <property type="molecule type" value="Genomic_DNA"/>
</dbReference>
<dbReference type="PROSITE" id="PS51790">
    <property type="entry name" value="MSRB"/>
    <property type="match status" value="1"/>
</dbReference>
<dbReference type="InterPro" id="IPR006311">
    <property type="entry name" value="TAT_signal"/>
</dbReference>
<evidence type="ECO:0000256" key="8">
    <source>
        <dbReference type="ARBA" id="ARBA00048488"/>
    </source>
</evidence>
<evidence type="ECO:0000256" key="1">
    <source>
        <dbReference type="ARBA" id="ARBA00001947"/>
    </source>
</evidence>
<comment type="cofactor">
    <cofactor evidence="1">
        <name>Zn(2+)</name>
        <dbReference type="ChEBI" id="CHEBI:29105"/>
    </cofactor>
</comment>
<dbReference type="Gene3D" id="2.170.150.20">
    <property type="entry name" value="Peptide methionine sulfoxide reductase"/>
    <property type="match status" value="1"/>
</dbReference>
<proteinExistence type="inferred from homology"/>
<keyword evidence="6" id="KW-0862">Zinc</keyword>
<evidence type="ECO:0000256" key="9">
    <source>
        <dbReference type="ARBA" id="ARBA00075819"/>
    </source>
</evidence>
<comment type="caution">
    <text evidence="11">The sequence shown here is derived from an EMBL/GenBank/DDBJ whole genome shotgun (WGS) entry which is preliminary data.</text>
</comment>
<comment type="catalytic activity">
    <reaction evidence="8">
        <text>L-methionyl-[protein] + [thioredoxin]-disulfide + H2O = L-methionyl-(R)-S-oxide-[protein] + [thioredoxin]-dithiol</text>
        <dbReference type="Rhea" id="RHEA:24164"/>
        <dbReference type="Rhea" id="RHEA-COMP:10698"/>
        <dbReference type="Rhea" id="RHEA-COMP:10700"/>
        <dbReference type="Rhea" id="RHEA-COMP:12313"/>
        <dbReference type="Rhea" id="RHEA-COMP:12314"/>
        <dbReference type="ChEBI" id="CHEBI:15377"/>
        <dbReference type="ChEBI" id="CHEBI:16044"/>
        <dbReference type="ChEBI" id="CHEBI:29950"/>
        <dbReference type="ChEBI" id="CHEBI:45764"/>
        <dbReference type="ChEBI" id="CHEBI:50058"/>
        <dbReference type="EC" id="1.8.4.12"/>
    </reaction>
</comment>
<feature type="domain" description="MsrB" evidence="10">
    <location>
        <begin position="63"/>
        <end position="185"/>
    </location>
</feature>
<reference evidence="11 12" key="1">
    <citation type="submission" date="2019-03" db="EMBL/GenBank/DDBJ databases">
        <title>Above-ground endophytic microbial communities from plants in different locations in the United States.</title>
        <authorList>
            <person name="Frank C."/>
        </authorList>
    </citation>
    <scope>NUCLEOTIDE SEQUENCE [LARGE SCALE GENOMIC DNA]</scope>
    <source>
        <strain evidence="11 12">LP_13_YM</strain>
    </source>
</reference>
<gene>
    <name evidence="11" type="ORF">EC912_102261</name>
</gene>
<evidence type="ECO:0000256" key="2">
    <source>
        <dbReference type="ARBA" id="ARBA00007174"/>
    </source>
</evidence>
<accession>A0A4R3YTY1</accession>
<dbReference type="Pfam" id="PF01641">
    <property type="entry name" value="SelR"/>
    <property type="match status" value="1"/>
</dbReference>
<evidence type="ECO:0000256" key="4">
    <source>
        <dbReference type="ARBA" id="ARBA00021130"/>
    </source>
</evidence>
<evidence type="ECO:0000256" key="7">
    <source>
        <dbReference type="ARBA" id="ARBA00023002"/>
    </source>
</evidence>
<dbReference type="Proteomes" id="UP000295645">
    <property type="component" value="Unassembled WGS sequence"/>
</dbReference>
<sequence>MSTADRSRRRFVGALAAVSALALAIRLPRAAEAPAPGNVTLDCFGADKKPLGPCVQPRVVLSDAEWKKKLSTKAYDVTRRDGTEPAYTGEGWDRHDNGLYRCICCDTALYDSATKFESGTGWPSFWQPISKRNVVEHQDTSLFMTRTAVSCARCDAHLGHVFDDGPRPTGLRYCMNAAAMRFVAAT</sequence>
<evidence type="ECO:0000256" key="5">
    <source>
        <dbReference type="ARBA" id="ARBA00022723"/>
    </source>
</evidence>
<evidence type="ECO:0000256" key="3">
    <source>
        <dbReference type="ARBA" id="ARBA00012499"/>
    </source>
</evidence>
<comment type="similarity">
    <text evidence="2">Belongs to the MsrB Met sulfoxide reductase family.</text>
</comment>
<dbReference type="InterPro" id="IPR011057">
    <property type="entry name" value="Mss4-like_sf"/>
</dbReference>
<dbReference type="PROSITE" id="PS51318">
    <property type="entry name" value="TAT"/>
    <property type="match status" value="1"/>
</dbReference>
<organism evidence="11 12">
    <name type="scientific">Luteibacter rhizovicinus</name>
    <dbReference type="NCBI Taxonomy" id="242606"/>
    <lineage>
        <taxon>Bacteria</taxon>
        <taxon>Pseudomonadati</taxon>
        <taxon>Pseudomonadota</taxon>
        <taxon>Gammaproteobacteria</taxon>
        <taxon>Lysobacterales</taxon>
        <taxon>Rhodanobacteraceae</taxon>
        <taxon>Luteibacter</taxon>
    </lineage>
</organism>
<dbReference type="AlphaFoldDB" id="A0A4R3YTY1"/>
<dbReference type="GO" id="GO:0006979">
    <property type="term" value="P:response to oxidative stress"/>
    <property type="evidence" value="ECO:0007669"/>
    <property type="project" value="InterPro"/>
</dbReference>
<dbReference type="GO" id="GO:0033743">
    <property type="term" value="F:peptide-methionine (R)-S-oxide reductase activity"/>
    <property type="evidence" value="ECO:0007669"/>
    <property type="project" value="UniProtKB-EC"/>
</dbReference>
<evidence type="ECO:0000259" key="10">
    <source>
        <dbReference type="PROSITE" id="PS51790"/>
    </source>
</evidence>
<dbReference type="RefSeq" id="WP_132142144.1">
    <property type="nucleotide sequence ID" value="NZ_SMCS01000002.1"/>
</dbReference>
<keyword evidence="5" id="KW-0479">Metal-binding</keyword>
<dbReference type="GO" id="GO:0030091">
    <property type="term" value="P:protein repair"/>
    <property type="evidence" value="ECO:0007669"/>
    <property type="project" value="InterPro"/>
</dbReference>
<dbReference type="SUPFAM" id="SSF51316">
    <property type="entry name" value="Mss4-like"/>
    <property type="match status" value="1"/>
</dbReference>
<protein>
    <recommendedName>
        <fullName evidence="4">Peptide methionine sulfoxide reductase MsrB</fullName>
        <ecNumber evidence="3">1.8.4.12</ecNumber>
    </recommendedName>
    <alternativeName>
        <fullName evidence="9">Peptide-methionine (R)-S-oxide reductase</fullName>
    </alternativeName>
</protein>
<keyword evidence="7" id="KW-0560">Oxidoreductase</keyword>
<evidence type="ECO:0000256" key="6">
    <source>
        <dbReference type="ARBA" id="ARBA00022833"/>
    </source>
</evidence>
<dbReference type="GO" id="GO:0005737">
    <property type="term" value="C:cytoplasm"/>
    <property type="evidence" value="ECO:0007669"/>
    <property type="project" value="TreeGrafter"/>
</dbReference>